<dbReference type="PANTHER" id="PTHR31652">
    <property type="entry name" value="LIMR FAMILY PROTEIN DDB_G0283707-RELATED"/>
    <property type="match status" value="1"/>
</dbReference>
<dbReference type="OrthoDB" id="73273at2759"/>
<feature type="transmembrane region" description="Helical" evidence="5">
    <location>
        <begin position="94"/>
        <end position="114"/>
    </location>
</feature>
<gene>
    <name evidence="6" type="ORF">CBR_g40208</name>
</gene>
<dbReference type="PANTHER" id="PTHR31652:SF0">
    <property type="entry name" value="LIMR FAMILY PROTEIN DDB_G0283707-RELATED"/>
    <property type="match status" value="1"/>
</dbReference>
<sequence length="525" mass="58157">MAGGPDFNAFLIIMAVVVTVAVFLVNVYVLVNYQHPDDKNQAYLPKFVVVLGLSVAQISILMLPLDVANRKACENAIVTGACNLTLPMEQLWSAIYIINVVLVFFVIPFSMFFYEADMDDSPGKRAWSALQWCLVTAVVVILVLGIMYGVVGYVDLPVRRLDARVVPFSSAARARFDVLGPSTPCLLSDNTAAVSGPAASECYGYGGSAGSEDTWSLRSSFPVYVIALSTIVGSVLFAIFGGVGIISLPLDCIFSFFRRPKALITRSQYIQKATELGRRAREIRDTAQALQKEERAGSKGRKWKKNVRLLQHELVYLEQEEMDLAEVYPQGEEAEAMWALTVVGYLCQLLFGLVGLVFSALWIGHIIVYSLMKPPASVLLNDMFVKLDNAFGLFGTAAFALFCFYLLLAVVAGEMKLGLTFVLFTVHPMRWGRTLMSSFLFNVGLILLCSISVIQFCATAFALYAQETAVANIFGHQLENLRGIKVLFRYGIFQIVFVSLAFLTFVYYIGFGWRRRPRTRISLTG</sequence>
<organism evidence="6 7">
    <name type="scientific">Chara braunii</name>
    <name type="common">Braun's stonewort</name>
    <dbReference type="NCBI Taxonomy" id="69332"/>
    <lineage>
        <taxon>Eukaryota</taxon>
        <taxon>Viridiplantae</taxon>
        <taxon>Streptophyta</taxon>
        <taxon>Charophyceae</taxon>
        <taxon>Charales</taxon>
        <taxon>Characeae</taxon>
        <taxon>Chara</taxon>
    </lineage>
</organism>
<keyword evidence="7" id="KW-1185">Reference proteome</keyword>
<dbReference type="STRING" id="69332.A0A388LTD3"/>
<feature type="transmembrane region" description="Helical" evidence="5">
    <location>
        <begin position="12"/>
        <end position="31"/>
    </location>
</feature>
<evidence type="ECO:0000256" key="2">
    <source>
        <dbReference type="ARBA" id="ARBA00022692"/>
    </source>
</evidence>
<evidence type="ECO:0000256" key="4">
    <source>
        <dbReference type="ARBA" id="ARBA00023136"/>
    </source>
</evidence>
<dbReference type="Proteomes" id="UP000265515">
    <property type="component" value="Unassembled WGS sequence"/>
</dbReference>
<evidence type="ECO:0000256" key="1">
    <source>
        <dbReference type="ARBA" id="ARBA00004141"/>
    </source>
</evidence>
<reference evidence="6 7" key="1">
    <citation type="journal article" date="2018" name="Cell">
        <title>The Chara Genome: Secondary Complexity and Implications for Plant Terrestrialization.</title>
        <authorList>
            <person name="Nishiyama T."/>
            <person name="Sakayama H."/>
            <person name="Vries J.D."/>
            <person name="Buschmann H."/>
            <person name="Saint-Marcoux D."/>
            <person name="Ullrich K.K."/>
            <person name="Haas F.B."/>
            <person name="Vanderstraeten L."/>
            <person name="Becker D."/>
            <person name="Lang D."/>
            <person name="Vosolsobe S."/>
            <person name="Rombauts S."/>
            <person name="Wilhelmsson P.K.I."/>
            <person name="Janitza P."/>
            <person name="Kern R."/>
            <person name="Heyl A."/>
            <person name="Rumpler F."/>
            <person name="Villalobos L.I.A.C."/>
            <person name="Clay J.M."/>
            <person name="Skokan R."/>
            <person name="Toyoda A."/>
            <person name="Suzuki Y."/>
            <person name="Kagoshima H."/>
            <person name="Schijlen E."/>
            <person name="Tajeshwar N."/>
            <person name="Catarino B."/>
            <person name="Hetherington A.J."/>
            <person name="Saltykova A."/>
            <person name="Bonnot C."/>
            <person name="Breuninger H."/>
            <person name="Symeonidi A."/>
            <person name="Radhakrishnan G.V."/>
            <person name="Van Nieuwerburgh F."/>
            <person name="Deforce D."/>
            <person name="Chang C."/>
            <person name="Karol K.G."/>
            <person name="Hedrich R."/>
            <person name="Ulvskov P."/>
            <person name="Glockner G."/>
            <person name="Delwiche C.F."/>
            <person name="Petrasek J."/>
            <person name="Van de Peer Y."/>
            <person name="Friml J."/>
            <person name="Beilby M."/>
            <person name="Dolan L."/>
            <person name="Kohara Y."/>
            <person name="Sugano S."/>
            <person name="Fujiyama A."/>
            <person name="Delaux P.-M."/>
            <person name="Quint M."/>
            <person name="TheiBen G."/>
            <person name="Hagemann M."/>
            <person name="Harholt J."/>
            <person name="Dunand C."/>
            <person name="Zachgo S."/>
            <person name="Langdale J."/>
            <person name="Maumus F."/>
            <person name="Straeten D.V.D."/>
            <person name="Gould S.B."/>
            <person name="Rensing S.A."/>
        </authorList>
    </citation>
    <scope>NUCLEOTIDE SEQUENCE [LARGE SCALE GENOMIC DNA]</scope>
    <source>
        <strain evidence="6 7">S276</strain>
    </source>
</reference>
<keyword evidence="4 5" id="KW-0472">Membrane</keyword>
<feature type="transmembrane region" description="Helical" evidence="5">
    <location>
        <begin position="224"/>
        <end position="257"/>
    </location>
</feature>
<evidence type="ECO:0000313" key="7">
    <source>
        <dbReference type="Proteomes" id="UP000265515"/>
    </source>
</evidence>
<feature type="transmembrane region" description="Helical" evidence="5">
    <location>
        <begin position="391"/>
        <end position="411"/>
    </location>
</feature>
<evidence type="ECO:0008006" key="8">
    <source>
        <dbReference type="Google" id="ProtNLM"/>
    </source>
</evidence>
<comment type="caution">
    <text evidence="6">The sequence shown here is derived from an EMBL/GenBank/DDBJ whole genome shotgun (WGS) entry which is preliminary data.</text>
</comment>
<dbReference type="EMBL" id="BFEA01000524">
    <property type="protein sequence ID" value="GBG85570.1"/>
    <property type="molecule type" value="Genomic_DNA"/>
</dbReference>
<feature type="transmembrane region" description="Helical" evidence="5">
    <location>
        <begin position="349"/>
        <end position="371"/>
    </location>
</feature>
<evidence type="ECO:0000313" key="6">
    <source>
        <dbReference type="EMBL" id="GBG85570.1"/>
    </source>
</evidence>
<feature type="transmembrane region" description="Helical" evidence="5">
    <location>
        <begin position="486"/>
        <end position="510"/>
    </location>
</feature>
<accession>A0A388LTD3</accession>
<evidence type="ECO:0000256" key="3">
    <source>
        <dbReference type="ARBA" id="ARBA00022989"/>
    </source>
</evidence>
<feature type="transmembrane region" description="Helical" evidence="5">
    <location>
        <begin position="126"/>
        <end position="151"/>
    </location>
</feature>
<name>A0A388LTD3_CHABU</name>
<keyword evidence="2 5" id="KW-0812">Transmembrane</keyword>
<keyword evidence="3 5" id="KW-1133">Transmembrane helix</keyword>
<dbReference type="OMA" id="KSAMCWV"/>
<feature type="transmembrane region" description="Helical" evidence="5">
    <location>
        <begin position="439"/>
        <end position="466"/>
    </location>
</feature>
<dbReference type="InterPro" id="IPR006876">
    <property type="entry name" value="LMBR1-like_membr_prot"/>
</dbReference>
<comment type="subcellular location">
    <subcellularLocation>
        <location evidence="1">Membrane</location>
        <topology evidence="1">Multi-pass membrane protein</topology>
    </subcellularLocation>
</comment>
<dbReference type="Gramene" id="GBG85570">
    <property type="protein sequence ID" value="GBG85570"/>
    <property type="gene ID" value="CBR_g40208"/>
</dbReference>
<dbReference type="Pfam" id="PF04791">
    <property type="entry name" value="LMBR1"/>
    <property type="match status" value="1"/>
</dbReference>
<proteinExistence type="predicted"/>
<protein>
    <recommendedName>
        <fullName evidence="8">LIMR family protein</fullName>
    </recommendedName>
</protein>
<evidence type="ECO:0000256" key="5">
    <source>
        <dbReference type="SAM" id="Phobius"/>
    </source>
</evidence>
<dbReference type="GO" id="GO:0016020">
    <property type="term" value="C:membrane"/>
    <property type="evidence" value="ECO:0007669"/>
    <property type="project" value="UniProtKB-SubCell"/>
</dbReference>
<dbReference type="AlphaFoldDB" id="A0A388LTD3"/>
<feature type="transmembrane region" description="Helical" evidence="5">
    <location>
        <begin position="43"/>
        <end position="65"/>
    </location>
</feature>